<evidence type="ECO:0000313" key="15">
    <source>
        <dbReference type="EMBL" id="PPC74553.1"/>
    </source>
</evidence>
<evidence type="ECO:0000256" key="9">
    <source>
        <dbReference type="ARBA" id="ARBA00023065"/>
    </source>
</evidence>
<dbReference type="NCBIfam" id="TIGR00813">
    <property type="entry name" value="sss"/>
    <property type="match status" value="1"/>
</dbReference>
<evidence type="ECO:0000256" key="2">
    <source>
        <dbReference type="ARBA" id="ARBA00006434"/>
    </source>
</evidence>
<reference evidence="15 16" key="1">
    <citation type="submission" date="2018-02" db="EMBL/GenBank/DDBJ databases">
        <title>novel marine gammaproteobacteria from coastal saline agro ecosystem.</title>
        <authorList>
            <person name="Krishnan R."/>
            <person name="Ramesh Kumar N."/>
        </authorList>
    </citation>
    <scope>NUCLEOTIDE SEQUENCE [LARGE SCALE GENOMIC DNA]</scope>
    <source>
        <strain evidence="15 16">228</strain>
    </source>
</reference>
<keyword evidence="9 14" id="KW-0406">Ion transport</keyword>
<dbReference type="Pfam" id="PF00474">
    <property type="entry name" value="SSF"/>
    <property type="match status" value="1"/>
</dbReference>
<sequence length="497" mass="54322">MIDGNLATALAFVTYLAIMLFIGFWAYSRTTNLSDYALGGRRLGPFPIALSAGASDMSGWLMLGLPGYALVAGYEAEWIVIGLVAGTWLNWRFVARRLRVYSSLTDDSLTLPSYFANRFRDHSQIIRIVSALFILFFFIFYISAGLVAQGKLFEAVFNMDYDYAVVLGAVFIVCYVFFGGFIAVSWTDVVQALLIIFALACVSLYGLGEAGGWFAVRSAMAEKSPALLDMWTDNSGQPLSWISIVSLLAWGLGYFGQPHILARFKAIRDDQQIGLARFIAVSWSFAVLACALLTGWVAQHYLHRDLADEETVYIALTHMLFHPAIAGVLLTAVLAAIMSTADSQLLICSSILAEDFYRSLYRKHASARELVTAGRIGVLGVAALAVWLSLNSQENVLELVAYAWAGFGAAFGPVILLSLYWRRMTRNGALAGIMTGGITVVIWKHLQGGLFDLYEIIPGFLLALIAVVLVSLISTPPRPRSVASDKLIAPDKPKSNA</sequence>
<dbReference type="GO" id="GO:0005298">
    <property type="term" value="F:proline:sodium symporter activity"/>
    <property type="evidence" value="ECO:0007669"/>
    <property type="project" value="UniProtKB-UniRule"/>
</dbReference>
<feature type="transmembrane region" description="Helical" evidence="14">
    <location>
        <begin position="76"/>
        <end position="94"/>
    </location>
</feature>
<dbReference type="PROSITE" id="PS50283">
    <property type="entry name" value="NA_SOLUT_SYMP_3"/>
    <property type="match status" value="1"/>
</dbReference>
<evidence type="ECO:0000256" key="11">
    <source>
        <dbReference type="ARBA" id="ARBA00023201"/>
    </source>
</evidence>
<organism evidence="15 16">
    <name type="scientific">Proteobacteria bacterium 228</name>
    <dbReference type="NCBI Taxonomy" id="2083153"/>
    <lineage>
        <taxon>Bacteria</taxon>
        <taxon>Pseudomonadati</taxon>
        <taxon>Pseudomonadota</taxon>
    </lineage>
</organism>
<dbReference type="InterPro" id="IPR001734">
    <property type="entry name" value="Na/solute_symporter"/>
</dbReference>
<dbReference type="AlphaFoldDB" id="A0A2S5KIW6"/>
<evidence type="ECO:0000256" key="10">
    <source>
        <dbReference type="ARBA" id="ARBA00023136"/>
    </source>
</evidence>
<dbReference type="Gene3D" id="1.20.1730.10">
    <property type="entry name" value="Sodium/glucose cotransporter"/>
    <property type="match status" value="1"/>
</dbReference>
<feature type="transmembrane region" description="Helical" evidence="14">
    <location>
        <begin position="125"/>
        <end position="143"/>
    </location>
</feature>
<keyword evidence="10 14" id="KW-0472">Membrane</keyword>
<dbReference type="InterPro" id="IPR018212">
    <property type="entry name" value="Na/solute_symporter_CS"/>
</dbReference>
<keyword evidence="7 14" id="KW-1133">Transmembrane helix</keyword>
<keyword evidence="11 14" id="KW-0739">Sodium transport</keyword>
<feature type="transmembrane region" description="Helical" evidence="14">
    <location>
        <begin position="402"/>
        <end position="421"/>
    </location>
</feature>
<keyword evidence="14" id="KW-0997">Cell inner membrane</keyword>
<dbReference type="GO" id="GO:0005886">
    <property type="term" value="C:plasma membrane"/>
    <property type="evidence" value="ECO:0007669"/>
    <property type="project" value="UniProtKB-SubCell"/>
</dbReference>
<comment type="subcellular location">
    <subcellularLocation>
        <location evidence="14">Cell inner membrane</location>
        <topology evidence="14">Multi-pass membrane protein</topology>
    </subcellularLocation>
    <subcellularLocation>
        <location evidence="1">Cell membrane</location>
        <topology evidence="1">Multi-pass membrane protein</topology>
    </subcellularLocation>
</comment>
<keyword evidence="4" id="KW-1003">Cell membrane</keyword>
<feature type="transmembrane region" description="Helical" evidence="14">
    <location>
        <begin position="453"/>
        <end position="473"/>
    </location>
</feature>
<evidence type="ECO:0000256" key="4">
    <source>
        <dbReference type="ARBA" id="ARBA00022475"/>
    </source>
</evidence>
<evidence type="ECO:0000256" key="3">
    <source>
        <dbReference type="ARBA" id="ARBA00022448"/>
    </source>
</evidence>
<keyword evidence="6 14" id="KW-0769">Symport</keyword>
<dbReference type="CDD" id="cd11475">
    <property type="entry name" value="SLC5sbd_PutP"/>
    <property type="match status" value="1"/>
</dbReference>
<dbReference type="EMBL" id="PRLP01000143">
    <property type="protein sequence ID" value="PPC74553.1"/>
    <property type="molecule type" value="Genomic_DNA"/>
</dbReference>
<feature type="transmembrane region" description="Helical" evidence="14">
    <location>
        <begin position="428"/>
        <end position="447"/>
    </location>
</feature>
<feature type="transmembrane region" description="Helical" evidence="14">
    <location>
        <begin position="193"/>
        <end position="216"/>
    </location>
</feature>
<evidence type="ECO:0000256" key="1">
    <source>
        <dbReference type="ARBA" id="ARBA00004651"/>
    </source>
</evidence>
<dbReference type="InterPro" id="IPR011851">
    <property type="entry name" value="Na/Pro_symporter"/>
</dbReference>
<feature type="transmembrane region" description="Helical" evidence="14">
    <location>
        <begin position="311"/>
        <end position="337"/>
    </location>
</feature>
<evidence type="ECO:0000256" key="7">
    <source>
        <dbReference type="ARBA" id="ARBA00022989"/>
    </source>
</evidence>
<feature type="transmembrane region" description="Helical" evidence="14">
    <location>
        <begin position="163"/>
        <end position="186"/>
    </location>
</feature>
<evidence type="ECO:0000256" key="14">
    <source>
        <dbReference type="RuleBase" id="RU366012"/>
    </source>
</evidence>
<dbReference type="GO" id="GO:0015193">
    <property type="term" value="F:L-proline transmembrane transporter activity"/>
    <property type="evidence" value="ECO:0007669"/>
    <property type="project" value="TreeGrafter"/>
</dbReference>
<proteinExistence type="inferred from homology"/>
<dbReference type="Proteomes" id="UP000238196">
    <property type="component" value="Unassembled WGS sequence"/>
</dbReference>
<feature type="transmembrane region" description="Helical" evidence="14">
    <location>
        <begin position="370"/>
        <end position="390"/>
    </location>
</feature>
<comment type="function">
    <text evidence="14">Catalyzes the sodium-dependent uptake of extracellular L-proline.</text>
</comment>
<evidence type="ECO:0000256" key="5">
    <source>
        <dbReference type="ARBA" id="ARBA00022692"/>
    </source>
</evidence>
<comment type="caution">
    <text evidence="15">The sequence shown here is derived from an EMBL/GenBank/DDBJ whole genome shotgun (WGS) entry which is preliminary data.</text>
</comment>
<dbReference type="GO" id="GO:0015824">
    <property type="term" value="P:proline transport"/>
    <property type="evidence" value="ECO:0007669"/>
    <property type="project" value="UniProtKB-UniRule"/>
</dbReference>
<evidence type="ECO:0000256" key="12">
    <source>
        <dbReference type="ARBA" id="ARBA00033708"/>
    </source>
</evidence>
<keyword evidence="8 14" id="KW-0915">Sodium</keyword>
<dbReference type="InterPro" id="IPR050277">
    <property type="entry name" value="Sodium:Solute_Symporter"/>
</dbReference>
<name>A0A2S5KIW6_9PROT</name>
<dbReference type="GO" id="GO:0031402">
    <property type="term" value="F:sodium ion binding"/>
    <property type="evidence" value="ECO:0007669"/>
    <property type="project" value="UniProtKB-UniRule"/>
</dbReference>
<dbReference type="NCBIfam" id="TIGR02121">
    <property type="entry name" value="Na_Pro_sym"/>
    <property type="match status" value="1"/>
</dbReference>
<keyword evidence="14" id="KW-0029">Amino-acid transport</keyword>
<evidence type="ECO:0000256" key="8">
    <source>
        <dbReference type="ARBA" id="ARBA00023053"/>
    </source>
</evidence>
<accession>A0A2S5KIW6</accession>
<evidence type="ECO:0000313" key="16">
    <source>
        <dbReference type="Proteomes" id="UP000238196"/>
    </source>
</evidence>
<feature type="transmembrane region" description="Helical" evidence="14">
    <location>
        <begin position="236"/>
        <end position="255"/>
    </location>
</feature>
<keyword evidence="3 14" id="KW-0813">Transport</keyword>
<dbReference type="PANTHER" id="PTHR48086">
    <property type="entry name" value="SODIUM/PROLINE SYMPORTER-RELATED"/>
    <property type="match status" value="1"/>
</dbReference>
<comment type="similarity">
    <text evidence="2 13">Belongs to the sodium:solute symporter (SSF) (TC 2.A.21) family.</text>
</comment>
<dbReference type="PROSITE" id="PS00457">
    <property type="entry name" value="NA_SOLUT_SYMP_2"/>
    <property type="match status" value="1"/>
</dbReference>
<feature type="transmembrane region" description="Helical" evidence="14">
    <location>
        <begin position="275"/>
        <end position="299"/>
    </location>
</feature>
<dbReference type="InterPro" id="IPR038377">
    <property type="entry name" value="Na/Glc_symporter_sf"/>
</dbReference>
<protein>
    <recommendedName>
        <fullName evidence="14">Sodium/proline symporter</fullName>
    </recommendedName>
    <alternativeName>
        <fullName evidence="14">Proline permease</fullName>
    </alternativeName>
</protein>
<dbReference type="OrthoDB" id="9789704at2"/>
<gene>
    <name evidence="15" type="primary">putP</name>
    <name evidence="15" type="ORF">C4K68_24850</name>
</gene>
<dbReference type="PANTHER" id="PTHR48086:SF3">
    <property type="entry name" value="SODIUM_PROLINE SYMPORTER"/>
    <property type="match status" value="1"/>
</dbReference>
<feature type="transmembrane region" description="Helical" evidence="14">
    <location>
        <begin position="6"/>
        <end position="27"/>
    </location>
</feature>
<evidence type="ECO:0000256" key="13">
    <source>
        <dbReference type="RuleBase" id="RU362091"/>
    </source>
</evidence>
<keyword evidence="5 14" id="KW-0812">Transmembrane</keyword>
<comment type="catalytic activity">
    <reaction evidence="12">
        <text>L-proline(in) + Na(+)(in) = L-proline(out) + Na(+)(out)</text>
        <dbReference type="Rhea" id="RHEA:28967"/>
        <dbReference type="ChEBI" id="CHEBI:29101"/>
        <dbReference type="ChEBI" id="CHEBI:60039"/>
    </reaction>
</comment>
<evidence type="ECO:0000256" key="6">
    <source>
        <dbReference type="ARBA" id="ARBA00022847"/>
    </source>
</evidence>